<protein>
    <submittedName>
        <fullName evidence="3">Ankyrin repeat protein</fullName>
    </submittedName>
</protein>
<dbReference type="AlphaFoldDB" id="A0A840EN65"/>
<dbReference type="PROSITE" id="PS50088">
    <property type="entry name" value="ANK_REPEAT"/>
    <property type="match status" value="1"/>
</dbReference>
<dbReference type="InterPro" id="IPR002110">
    <property type="entry name" value="Ankyrin_rpt"/>
</dbReference>
<keyword evidence="2" id="KW-0732">Signal</keyword>
<dbReference type="EMBL" id="JACIFO010000002">
    <property type="protein sequence ID" value="MBB4118511.1"/>
    <property type="molecule type" value="Genomic_DNA"/>
</dbReference>
<comment type="caution">
    <text evidence="3">The sequence shown here is derived from an EMBL/GenBank/DDBJ whole genome shotgun (WGS) entry which is preliminary data.</text>
</comment>
<keyword evidence="1" id="KW-0040">ANK repeat</keyword>
<dbReference type="Proteomes" id="UP000553034">
    <property type="component" value="Unassembled WGS sequence"/>
</dbReference>
<sequence>MKKVILTCLLASFSLGSFAYSNSHFHPEVIASSPVEKTELNSFCKAIIKGNVEVVKQLIALGEDVNKKSLGKTPAMYAARYNKAEILALLIENGAKLSLKSDKEKFTAKKFAELSNAKDALAVITASNK</sequence>
<accession>A0A840EN65</accession>
<evidence type="ECO:0000313" key="4">
    <source>
        <dbReference type="Proteomes" id="UP000553034"/>
    </source>
</evidence>
<keyword evidence="4" id="KW-1185">Reference proteome</keyword>
<dbReference type="InterPro" id="IPR036770">
    <property type="entry name" value="Ankyrin_rpt-contain_sf"/>
</dbReference>
<name>A0A840EN65_9FLAO</name>
<proteinExistence type="predicted"/>
<dbReference type="RefSeq" id="WP_183476655.1">
    <property type="nucleotide sequence ID" value="NZ_JACIFO010000002.1"/>
</dbReference>
<dbReference type="PROSITE" id="PS50297">
    <property type="entry name" value="ANK_REP_REGION"/>
    <property type="match status" value="1"/>
</dbReference>
<feature type="repeat" description="ANK" evidence="1">
    <location>
        <begin position="70"/>
        <end position="102"/>
    </location>
</feature>
<dbReference type="Pfam" id="PF12796">
    <property type="entry name" value="Ank_2"/>
    <property type="match status" value="1"/>
</dbReference>
<evidence type="ECO:0000313" key="3">
    <source>
        <dbReference type="EMBL" id="MBB4118511.1"/>
    </source>
</evidence>
<gene>
    <name evidence="3" type="ORF">GGR32_000785</name>
</gene>
<dbReference type="SMART" id="SM00248">
    <property type="entry name" value="ANK"/>
    <property type="match status" value="2"/>
</dbReference>
<reference evidence="3 4" key="1">
    <citation type="submission" date="2020-08" db="EMBL/GenBank/DDBJ databases">
        <title>Genomic Encyclopedia of Type Strains, Phase IV (KMG-IV): sequencing the most valuable type-strain genomes for metagenomic binning, comparative biology and taxonomic classification.</title>
        <authorList>
            <person name="Goeker M."/>
        </authorList>
    </citation>
    <scope>NUCLEOTIDE SEQUENCE [LARGE SCALE GENOMIC DNA]</scope>
    <source>
        <strain evidence="3 4">DSM 29568</strain>
    </source>
</reference>
<dbReference type="Gene3D" id="1.25.40.20">
    <property type="entry name" value="Ankyrin repeat-containing domain"/>
    <property type="match status" value="1"/>
</dbReference>
<feature type="signal peptide" evidence="2">
    <location>
        <begin position="1"/>
        <end position="19"/>
    </location>
</feature>
<evidence type="ECO:0000256" key="1">
    <source>
        <dbReference type="PROSITE-ProRule" id="PRU00023"/>
    </source>
</evidence>
<dbReference type="SUPFAM" id="SSF48403">
    <property type="entry name" value="Ankyrin repeat"/>
    <property type="match status" value="1"/>
</dbReference>
<evidence type="ECO:0000256" key="2">
    <source>
        <dbReference type="SAM" id="SignalP"/>
    </source>
</evidence>
<organism evidence="3 4">
    <name type="scientific">Mesonia hippocampi</name>
    <dbReference type="NCBI Taxonomy" id="1628250"/>
    <lineage>
        <taxon>Bacteria</taxon>
        <taxon>Pseudomonadati</taxon>
        <taxon>Bacteroidota</taxon>
        <taxon>Flavobacteriia</taxon>
        <taxon>Flavobacteriales</taxon>
        <taxon>Flavobacteriaceae</taxon>
        <taxon>Mesonia</taxon>
    </lineage>
</organism>
<feature type="chain" id="PRO_5032536747" evidence="2">
    <location>
        <begin position="20"/>
        <end position="129"/>
    </location>
</feature>